<feature type="region of interest" description="Disordered" evidence="2">
    <location>
        <begin position="1574"/>
        <end position="1726"/>
    </location>
</feature>
<protein>
    <recommendedName>
        <fullName evidence="5">Leucine rich repeat protein</fullName>
    </recommendedName>
</protein>
<dbReference type="SUPFAM" id="SSF52047">
    <property type="entry name" value="RNI-like"/>
    <property type="match status" value="1"/>
</dbReference>
<feature type="compositionally biased region" description="Basic and acidic residues" evidence="2">
    <location>
        <begin position="1670"/>
        <end position="1686"/>
    </location>
</feature>
<dbReference type="InterPro" id="IPR032675">
    <property type="entry name" value="LRR_dom_sf"/>
</dbReference>
<feature type="compositionally biased region" description="Basic and acidic residues" evidence="2">
    <location>
        <begin position="1644"/>
        <end position="1656"/>
    </location>
</feature>
<feature type="compositionally biased region" description="Basic residues" evidence="2">
    <location>
        <begin position="964"/>
        <end position="982"/>
    </location>
</feature>
<dbReference type="Gene3D" id="3.80.10.10">
    <property type="entry name" value="Ribonuclease Inhibitor"/>
    <property type="match status" value="2"/>
</dbReference>
<evidence type="ECO:0000313" key="3">
    <source>
        <dbReference type="EMBL" id="PFH34568.1"/>
    </source>
</evidence>
<feature type="region of interest" description="Disordered" evidence="2">
    <location>
        <begin position="1193"/>
        <end position="1221"/>
    </location>
</feature>
<dbReference type="PANTHER" id="PTHR24111">
    <property type="entry name" value="LEUCINE-RICH REPEAT-CONTAINING PROTEIN 34"/>
    <property type="match status" value="1"/>
</dbReference>
<feature type="compositionally biased region" description="Polar residues" evidence="2">
    <location>
        <begin position="1592"/>
        <end position="1603"/>
    </location>
</feature>
<dbReference type="RefSeq" id="XP_029218577.1">
    <property type="nucleotide sequence ID" value="XM_029364994.1"/>
</dbReference>
<evidence type="ECO:0000313" key="4">
    <source>
        <dbReference type="Proteomes" id="UP000224006"/>
    </source>
</evidence>
<sequence length="1837" mass="197275">MAAAGPAPAEPERPWRAQLLHYTRRHYYALLHRWSLLHSPLLLDWKTFCAVFLPADVLAEGSASTASPGMRPRWTDRSKRSCRAQALHHGAEDGGPGYPVRGGRGEIESVAATTPGDHGPAPSASSSGMHSPEHTPHRGVSKHGEVASENATNVWPSLLQVNRTLDESGGVGAAEDVDQFCEAAESLKTLAEDVWDAFHVGGGLEALQLLGGLAWLLPSCLRTKARALTRVFDVTRTGHLSCTELSILLDRSLRGLARLVACQAISAVATPYSAALLNQAIAERHVAQEADEGGGSDHGRHLAASRIAGRGDGHQISATETPEAVHAVSNDPVAWEFLVGVLQEIEWCIARCLRPSLAMAETLLLAFPSASLPWIAWLQPGALFLGRFEILRLLHHSSRAPQGRVVLKVQEKKTGVTFALKVVVKRDAHGLMQSGICSPDSGVVSAVVAPALRSSSFLAEARHLQRHAQQAREAGRGHTARCALHGEAPPVAFQLLAWEDGETLQAFLAQRRRDMGVSTPPAWRANVEATADKKHPALASSPSPAGALRPSPEASHLLAPAFSETELVALWLALLSLLQEQHRVGVTHSQLKPSKILLQNAADSLGLLAAASPSHGPSGARPSPHASSAAQSRTDEEAEGGRVQGRAAAEDVKNEDLNSHTGQDVETQGDQSFSEKSLILLDWQLGIEGQQVEKSLSSCLREAHLGSLQFASSRYAYPSSPASQSQAGEVYVHPFGAAPPAPAELCEAPSPALEDEVCALVGHAKRELCRALDAISPEDIEQEIRAFCGAGDSEGYAPPEQQLLALCQAAQAASADRGDASGQGMWNRCDGGSAEVCEGLEGGGGARAARLSPPGGAAPPSLSLRKTWDIYATARIVEECATLHPPVAQRMRPNFWAQFGWRQIHAEEALEVVNCGRFGREARDSEGARGRTVKRRRRRGPWRKKARSVHEESPSDRRVEKGKTMKTQRHGKRRALHPAAQKRFRDVEELREQLEDLAQNLRRLPRALAAAARDCLRLAGASREKPSSAARGAASPAPPAAASCANSEAFSGRPAFAAQQTESAGMDLRRLQFGPFRIRYLAKFARYLNVATLVLPSASASTRAAYGDASAALSSASRDDDVIVIPLGKMLNREERHLDLSGKNLTSLETILITRTLLNASWLEELHLNDNAFGSAPPRGVPSRELLSAGEAFAPSPPQQLRSSSPAEGHSQGQEARSSWGRGSNAAAQLLGVSLTCMRNLKVLNLNRCQLSPVDSLHLLECLRRCSSLRRLLLSSSLMCDSPSAEAGTLSLCTSARASSFTASSRSPCSSFVSLSPSMPLASWQLSSRTRRDRALQQRQSRSSLAALEGPREGSGRGDSGGAGGDEDFENEQVCRLAAKALKYDWPLMEEVDFSLAEISDAGLDLLADAIASHAHLQHVNLSGNPITVVGLRSLCRALRANRSVGLLSLKEISALEQRPDSPTPVEENASALQKSRESLKRRSVAPGGARDRGGKGEEAPQEDDEASLLLQMLERAVGFNVQFKELRRHASVFDLPVGASLMSETLASWLEGDSYLQKKLLLHLQHVRRLHQRESGTATTTGRVRRHGRQLTASSAVSSSMRLPSDGLHGDKWGQGTPSGEQAEAASPPVTGTTASWAPGGSERGRNAPKRDGRARSSALGSVGFGAESETKGSGDEGAGGEKIESWNFGRFRAPDQGEERRDAEGENRRVCERANECEGSEKQVEGGRREFRVRFCSGGDGAEEPPRGEPSVASYDAAQKDRAAATACDDEDRFYIELENALADKMLTADGSSLKSSLFPAFKEADLKELEGILNVKPRWQTLQGRQGDKGEDMR</sequence>
<evidence type="ECO:0000256" key="1">
    <source>
        <dbReference type="ARBA" id="ARBA00022737"/>
    </source>
</evidence>
<feature type="compositionally biased region" description="Basic and acidic residues" evidence="2">
    <location>
        <begin position="1490"/>
        <end position="1499"/>
    </location>
</feature>
<dbReference type="OrthoDB" id="120976at2759"/>
<evidence type="ECO:0008006" key="5">
    <source>
        <dbReference type="Google" id="ProtNLM"/>
    </source>
</evidence>
<feature type="compositionally biased region" description="Low complexity" evidence="2">
    <location>
        <begin position="609"/>
        <end position="625"/>
    </location>
</feature>
<feature type="compositionally biased region" description="Basic residues" evidence="2">
    <location>
        <begin position="931"/>
        <end position="947"/>
    </location>
</feature>
<evidence type="ECO:0000256" key="2">
    <source>
        <dbReference type="SAM" id="MobiDB-lite"/>
    </source>
</evidence>
<gene>
    <name evidence="3" type="ORF">BESB_066010</name>
</gene>
<accession>A0A2A9M7V5</accession>
<feature type="compositionally biased region" description="Basic and acidic residues" evidence="2">
    <location>
        <begin position="648"/>
        <end position="658"/>
    </location>
</feature>
<dbReference type="VEuPathDB" id="ToxoDB:BESB_066010"/>
<feature type="compositionally biased region" description="Polar residues" evidence="2">
    <location>
        <begin position="659"/>
        <end position="671"/>
    </location>
</feature>
<reference evidence="3 4" key="1">
    <citation type="submission" date="2017-09" db="EMBL/GenBank/DDBJ databases">
        <title>Genome sequencing of Besnoitia besnoiti strain Bb-Ger1.</title>
        <authorList>
            <person name="Schares G."/>
            <person name="Venepally P."/>
            <person name="Lorenzi H.A."/>
        </authorList>
    </citation>
    <scope>NUCLEOTIDE SEQUENCE [LARGE SCALE GENOMIC DNA]</scope>
    <source>
        <strain evidence="3 4">Bb-Ger1</strain>
    </source>
</reference>
<dbReference type="SMART" id="SM00368">
    <property type="entry name" value="LRR_RI"/>
    <property type="match status" value="2"/>
</dbReference>
<keyword evidence="4" id="KW-1185">Reference proteome</keyword>
<feature type="compositionally biased region" description="Basic and acidic residues" evidence="2">
    <location>
        <begin position="131"/>
        <end position="146"/>
    </location>
</feature>
<keyword evidence="1" id="KW-0677">Repeat</keyword>
<feature type="region of interest" description="Disordered" evidence="2">
    <location>
        <begin position="61"/>
        <end position="146"/>
    </location>
</feature>
<feature type="compositionally biased region" description="Basic and acidic residues" evidence="2">
    <location>
        <begin position="1694"/>
        <end position="1726"/>
    </location>
</feature>
<feature type="region of interest" description="Disordered" evidence="2">
    <location>
        <begin position="531"/>
        <end position="552"/>
    </location>
</feature>
<dbReference type="InterPro" id="IPR001611">
    <property type="entry name" value="Leu-rich_rpt"/>
</dbReference>
<feature type="region of interest" description="Disordered" evidence="2">
    <location>
        <begin position="1021"/>
        <end position="1046"/>
    </location>
</feature>
<dbReference type="GeneID" id="40311527"/>
<feature type="region of interest" description="Disordered" evidence="2">
    <location>
        <begin position="923"/>
        <end position="982"/>
    </location>
</feature>
<feature type="region of interest" description="Disordered" evidence="2">
    <location>
        <begin position="609"/>
        <end position="671"/>
    </location>
</feature>
<proteinExistence type="predicted"/>
<feature type="region of interest" description="Disordered" evidence="2">
    <location>
        <begin position="1333"/>
        <end position="1368"/>
    </location>
</feature>
<feature type="compositionally biased region" description="Basic and acidic residues" evidence="2">
    <location>
        <begin position="948"/>
        <end position="963"/>
    </location>
</feature>
<comment type="caution">
    <text evidence="3">The sequence shown here is derived from an EMBL/GenBank/DDBJ whole genome shotgun (WGS) entry which is preliminary data.</text>
</comment>
<organism evidence="3 4">
    <name type="scientific">Besnoitia besnoiti</name>
    <name type="common">Apicomplexan protozoan</name>
    <dbReference type="NCBI Taxonomy" id="94643"/>
    <lineage>
        <taxon>Eukaryota</taxon>
        <taxon>Sar</taxon>
        <taxon>Alveolata</taxon>
        <taxon>Apicomplexa</taxon>
        <taxon>Conoidasida</taxon>
        <taxon>Coccidia</taxon>
        <taxon>Eucoccidiorida</taxon>
        <taxon>Eimeriorina</taxon>
        <taxon>Sarcocystidae</taxon>
        <taxon>Besnoitia</taxon>
    </lineage>
</organism>
<dbReference type="InterPro" id="IPR052201">
    <property type="entry name" value="LRR-containing_regulator"/>
</dbReference>
<dbReference type="Proteomes" id="UP000224006">
    <property type="component" value="Chromosome VI"/>
</dbReference>
<dbReference type="PANTHER" id="PTHR24111:SF0">
    <property type="entry name" value="LEUCINE-RICH REPEAT-CONTAINING PROTEIN"/>
    <property type="match status" value="1"/>
</dbReference>
<feature type="compositionally biased region" description="Low complexity" evidence="2">
    <location>
        <begin position="537"/>
        <end position="552"/>
    </location>
</feature>
<name>A0A2A9M7V5_BESBE</name>
<feature type="compositionally biased region" description="Gly residues" evidence="2">
    <location>
        <begin position="93"/>
        <end position="102"/>
    </location>
</feature>
<dbReference type="EMBL" id="NWUJ01000006">
    <property type="protein sequence ID" value="PFH34568.1"/>
    <property type="molecule type" value="Genomic_DNA"/>
</dbReference>
<feature type="region of interest" description="Disordered" evidence="2">
    <location>
        <begin position="1458"/>
        <end position="1505"/>
    </location>
</feature>
<dbReference type="KEGG" id="bbes:BESB_066010"/>
<dbReference type="Pfam" id="PF13516">
    <property type="entry name" value="LRR_6"/>
    <property type="match status" value="1"/>
</dbReference>